<dbReference type="Pfam" id="PF01395">
    <property type="entry name" value="PBP_GOBP"/>
    <property type="match status" value="1"/>
</dbReference>
<reference evidence="2 3" key="1">
    <citation type="journal article" date="2018" name="Elife">
        <title>Firefly genomes illuminate parallel origins of bioluminescence in beetles.</title>
        <authorList>
            <person name="Fallon T.R."/>
            <person name="Lower S.E."/>
            <person name="Chang C.H."/>
            <person name="Bessho-Uehara M."/>
            <person name="Martin G.J."/>
            <person name="Bewick A.J."/>
            <person name="Behringer M."/>
            <person name="Debat H.J."/>
            <person name="Wong I."/>
            <person name="Day J.C."/>
            <person name="Suvorov A."/>
            <person name="Silva C.J."/>
            <person name="Stanger-Hall K.F."/>
            <person name="Hall D.W."/>
            <person name="Schmitz R.J."/>
            <person name="Nelson D.R."/>
            <person name="Lewis S.M."/>
            <person name="Shigenobu S."/>
            <person name="Bybee S.M."/>
            <person name="Larracuente A.M."/>
            <person name="Oba Y."/>
            <person name="Weng J.K."/>
        </authorList>
    </citation>
    <scope>NUCLEOTIDE SEQUENCE [LARGE SCALE GENOMIC DNA]</scope>
    <source>
        <strain evidence="2">1611_PpyrPB1</strain>
        <tissue evidence="2">Whole body</tissue>
    </source>
</reference>
<organism evidence="2 3">
    <name type="scientific">Photinus pyralis</name>
    <name type="common">Common eastern firefly</name>
    <name type="synonym">Lampyris pyralis</name>
    <dbReference type="NCBI Taxonomy" id="7054"/>
    <lineage>
        <taxon>Eukaryota</taxon>
        <taxon>Metazoa</taxon>
        <taxon>Ecdysozoa</taxon>
        <taxon>Arthropoda</taxon>
        <taxon>Hexapoda</taxon>
        <taxon>Insecta</taxon>
        <taxon>Pterygota</taxon>
        <taxon>Neoptera</taxon>
        <taxon>Endopterygota</taxon>
        <taxon>Coleoptera</taxon>
        <taxon>Polyphaga</taxon>
        <taxon>Elateriformia</taxon>
        <taxon>Elateroidea</taxon>
        <taxon>Lampyridae</taxon>
        <taxon>Lampyrinae</taxon>
        <taxon>Photinus</taxon>
    </lineage>
</organism>
<gene>
    <name evidence="2" type="ORF">PPYR_13975</name>
</gene>
<keyword evidence="3" id="KW-1185">Reference proteome</keyword>
<dbReference type="CDD" id="cd23992">
    <property type="entry name" value="PBP_GOBP"/>
    <property type="match status" value="1"/>
</dbReference>
<dbReference type="InterPro" id="IPR036728">
    <property type="entry name" value="PBP_GOBP_sf"/>
</dbReference>
<feature type="chain" id="PRO_5024302811" evidence="1">
    <location>
        <begin position="19"/>
        <end position="138"/>
    </location>
</feature>
<dbReference type="AlphaFoldDB" id="A0A5N4A3U5"/>
<dbReference type="EMBL" id="VVIM01000010">
    <property type="protein sequence ID" value="KAB0792014.1"/>
    <property type="molecule type" value="Genomic_DNA"/>
</dbReference>
<keyword evidence="1" id="KW-0732">Signal</keyword>
<evidence type="ECO:0000313" key="2">
    <source>
        <dbReference type="EMBL" id="KAB0792014.1"/>
    </source>
</evidence>
<dbReference type="InParanoid" id="A0A5N4A3U5"/>
<dbReference type="InterPro" id="IPR006170">
    <property type="entry name" value="PBP/GOBP"/>
</dbReference>
<dbReference type="GO" id="GO:0005549">
    <property type="term" value="F:odorant binding"/>
    <property type="evidence" value="ECO:0007669"/>
    <property type="project" value="InterPro"/>
</dbReference>
<dbReference type="Proteomes" id="UP000327044">
    <property type="component" value="Unassembled WGS sequence"/>
</dbReference>
<feature type="signal peptide" evidence="1">
    <location>
        <begin position="1"/>
        <end position="18"/>
    </location>
</feature>
<proteinExistence type="predicted"/>
<protein>
    <submittedName>
        <fullName evidence="2">Uncharacterized protein</fullName>
    </submittedName>
</protein>
<dbReference type="SUPFAM" id="SSF47565">
    <property type="entry name" value="Insect pheromone/odorant-binding proteins"/>
    <property type="match status" value="1"/>
</dbReference>
<comment type="caution">
    <text evidence="2">The sequence shown here is derived from an EMBL/GenBank/DDBJ whole genome shotgun (WGS) entry which is preliminary data.</text>
</comment>
<dbReference type="OrthoDB" id="6610259at2759"/>
<accession>A0A5N4A3U5</accession>
<evidence type="ECO:0000313" key="3">
    <source>
        <dbReference type="Proteomes" id="UP000327044"/>
    </source>
</evidence>
<name>A0A5N4A3U5_PHOPY</name>
<dbReference type="SMART" id="SM00708">
    <property type="entry name" value="PhBP"/>
    <property type="match status" value="1"/>
</dbReference>
<evidence type="ECO:0000256" key="1">
    <source>
        <dbReference type="SAM" id="SignalP"/>
    </source>
</evidence>
<sequence>MIFKILLIVACSLSTILAFNSKKSTEDIFSEWRTRVKEHQVCFQSSGVLQEEVENYFVHYEMSSRRNFKCYLECIFKDLEFINKDGTINQVNFVEGAEKVSNEMFETCNAKVAKETDGCEMIYQFVYCIVHYAHIYLQ</sequence>
<dbReference type="Gene3D" id="1.10.238.20">
    <property type="entry name" value="Pheromone/general odorant binding protein domain"/>
    <property type="match status" value="1"/>
</dbReference>